<dbReference type="Proteomes" id="UP001226574">
    <property type="component" value="Unassembled WGS sequence"/>
</dbReference>
<dbReference type="EMBL" id="JAVIFY010000013">
    <property type="protein sequence ID" value="MDQ9093245.1"/>
    <property type="molecule type" value="Genomic_DNA"/>
</dbReference>
<keyword evidence="3" id="KW-1185">Reference proteome</keyword>
<dbReference type="Gene3D" id="3.40.190.10">
    <property type="entry name" value="Periplasmic binding protein-like II"/>
    <property type="match status" value="2"/>
</dbReference>
<evidence type="ECO:0000256" key="1">
    <source>
        <dbReference type="SAM" id="SignalP"/>
    </source>
</evidence>
<keyword evidence="1" id="KW-0732">Signal</keyword>
<name>A0ABU1BFX2_PSEHA</name>
<dbReference type="PANTHER" id="PTHR38834:SF3">
    <property type="entry name" value="SOLUTE-BINDING PROTEIN FAMILY 3_N-TERMINAL DOMAIN-CONTAINING PROTEIN"/>
    <property type="match status" value="1"/>
</dbReference>
<protein>
    <submittedName>
        <fullName evidence="2">Transporter substrate-binding domain-containing protein</fullName>
    </submittedName>
</protein>
<evidence type="ECO:0000313" key="2">
    <source>
        <dbReference type="EMBL" id="MDQ9093245.1"/>
    </source>
</evidence>
<feature type="chain" id="PRO_5047139581" evidence="1">
    <location>
        <begin position="19"/>
        <end position="230"/>
    </location>
</feature>
<comment type="caution">
    <text evidence="2">The sequence shown here is derived from an EMBL/GenBank/DDBJ whole genome shotgun (WGS) entry which is preliminary data.</text>
</comment>
<dbReference type="RefSeq" id="WP_029216004.1">
    <property type="nucleotide sequence ID" value="NZ_JAVIFY010000013.1"/>
</dbReference>
<sequence>MAKWCCFLFIIISSQSVAKLNIVTEHFPPAQYLDENNQLVGDIADKVRRVLDASALDYAISVNGWSTAFNMALRDPQTCIFSMTRSISRENKFVWIAKLAELDAYLYALNSKNIAITSLEQAKQYRIAVLKDNYSHHYLLSQGFEEGKNLMLMSSFDNIFQIVQNRKNSIDMVVLPEQRAQYEQAKGDMADKLLPVLRLDLEQPGLYFACNKQLDNPTKTRLSSAFSTYQ</sequence>
<evidence type="ECO:0000313" key="3">
    <source>
        <dbReference type="Proteomes" id="UP001226574"/>
    </source>
</evidence>
<organism evidence="2 3">
    <name type="scientific">Pseudoalteromonas haloplanktis</name>
    <name type="common">Alteromonas haloplanktis</name>
    <dbReference type="NCBI Taxonomy" id="228"/>
    <lineage>
        <taxon>Bacteria</taxon>
        <taxon>Pseudomonadati</taxon>
        <taxon>Pseudomonadota</taxon>
        <taxon>Gammaproteobacteria</taxon>
        <taxon>Alteromonadales</taxon>
        <taxon>Pseudoalteromonadaceae</taxon>
        <taxon>Pseudoalteromonas</taxon>
    </lineage>
</organism>
<gene>
    <name evidence="2" type="ORF">RC083_16835</name>
</gene>
<accession>A0ABU1BFX2</accession>
<dbReference type="PANTHER" id="PTHR38834">
    <property type="entry name" value="PERIPLASMIC SUBSTRATE BINDING PROTEIN FAMILY 3"/>
    <property type="match status" value="1"/>
</dbReference>
<feature type="signal peptide" evidence="1">
    <location>
        <begin position="1"/>
        <end position="18"/>
    </location>
</feature>
<dbReference type="SUPFAM" id="SSF53850">
    <property type="entry name" value="Periplasmic binding protein-like II"/>
    <property type="match status" value="1"/>
</dbReference>
<proteinExistence type="predicted"/>
<reference evidence="2 3" key="1">
    <citation type="submission" date="2023-08" db="EMBL/GenBank/DDBJ databases">
        <title>Pseudoalteromonas haloplanktis LL1 genome.</title>
        <authorList>
            <person name="Wu S."/>
        </authorList>
    </citation>
    <scope>NUCLEOTIDE SEQUENCE [LARGE SCALE GENOMIC DNA]</scope>
    <source>
        <strain evidence="2 3">LL1</strain>
    </source>
</reference>